<dbReference type="AlphaFoldDB" id="A0A1H4JSW7"/>
<feature type="region of interest" description="Disordered" evidence="1">
    <location>
        <begin position="1"/>
        <end position="34"/>
    </location>
</feature>
<sequence>MTTNDSGAWHRELQRQQEEIERQQREAAQKGENK</sequence>
<dbReference type="EMBL" id="FNSO01000003">
    <property type="protein sequence ID" value="SEB48742.1"/>
    <property type="molecule type" value="Genomic_DNA"/>
</dbReference>
<evidence type="ECO:0000313" key="2">
    <source>
        <dbReference type="EMBL" id="SEB48742.1"/>
    </source>
</evidence>
<reference evidence="3" key="1">
    <citation type="submission" date="2016-10" db="EMBL/GenBank/DDBJ databases">
        <authorList>
            <person name="Varghese N."/>
            <person name="Submissions S."/>
        </authorList>
    </citation>
    <scope>NUCLEOTIDE SEQUENCE [LARGE SCALE GENOMIC DNA]</scope>
    <source>
        <strain evidence="3">DSM 44544</strain>
    </source>
</reference>
<proteinExistence type="predicted"/>
<evidence type="ECO:0000256" key="1">
    <source>
        <dbReference type="SAM" id="MobiDB-lite"/>
    </source>
</evidence>
<dbReference type="Proteomes" id="UP000199622">
    <property type="component" value="Unassembled WGS sequence"/>
</dbReference>
<protein>
    <submittedName>
        <fullName evidence="2">Uncharacterized protein</fullName>
    </submittedName>
</protein>
<gene>
    <name evidence="2" type="ORF">SAMN04489727_2128</name>
</gene>
<name>A0A1H4JSW7_9PSEU</name>
<accession>A0A1H4JSW7</accession>
<evidence type="ECO:0000313" key="3">
    <source>
        <dbReference type="Proteomes" id="UP000199622"/>
    </source>
</evidence>
<organism evidence="2 3">
    <name type="scientific">Amycolatopsis tolypomycina</name>
    <dbReference type="NCBI Taxonomy" id="208445"/>
    <lineage>
        <taxon>Bacteria</taxon>
        <taxon>Bacillati</taxon>
        <taxon>Actinomycetota</taxon>
        <taxon>Actinomycetes</taxon>
        <taxon>Pseudonocardiales</taxon>
        <taxon>Pseudonocardiaceae</taxon>
        <taxon>Amycolatopsis</taxon>
    </lineage>
</organism>
<feature type="compositionally biased region" description="Basic and acidic residues" evidence="1">
    <location>
        <begin position="8"/>
        <end position="34"/>
    </location>
</feature>
<keyword evidence="3" id="KW-1185">Reference proteome</keyword>